<dbReference type="AlphaFoldDB" id="I0YZP1"/>
<dbReference type="RefSeq" id="XP_005648404.1">
    <property type="nucleotide sequence ID" value="XM_005648347.1"/>
</dbReference>
<evidence type="ECO:0000313" key="1">
    <source>
        <dbReference type="EMBL" id="EIE23860.1"/>
    </source>
</evidence>
<evidence type="ECO:0000313" key="2">
    <source>
        <dbReference type="Proteomes" id="UP000007264"/>
    </source>
</evidence>
<dbReference type="GeneID" id="17041858"/>
<gene>
    <name evidence="1" type="ORF">COCSUDRAFT_53143</name>
</gene>
<keyword evidence="2" id="KW-1185">Reference proteome</keyword>
<comment type="caution">
    <text evidence="1">The sequence shown here is derived from an EMBL/GenBank/DDBJ whole genome shotgun (WGS) entry which is preliminary data.</text>
</comment>
<dbReference type="KEGG" id="csl:COCSUDRAFT_53143"/>
<dbReference type="Proteomes" id="UP000007264">
    <property type="component" value="Unassembled WGS sequence"/>
</dbReference>
<accession>I0YZP1</accession>
<sequence>MRDFYTSSHSKRASSAAQSFSTFMCGLSHCGWSSGLQTKLLLLVMEQETLIVLFCDKRIL</sequence>
<dbReference type="EMBL" id="AGSI01000006">
    <property type="protein sequence ID" value="EIE23860.1"/>
    <property type="molecule type" value="Genomic_DNA"/>
</dbReference>
<protein>
    <submittedName>
        <fullName evidence="1">Uncharacterized protein</fullName>
    </submittedName>
</protein>
<proteinExistence type="predicted"/>
<reference evidence="1 2" key="1">
    <citation type="journal article" date="2012" name="Genome Biol.">
        <title>The genome of the polar eukaryotic microalga coccomyxa subellipsoidea reveals traits of cold adaptation.</title>
        <authorList>
            <person name="Blanc G."/>
            <person name="Agarkova I."/>
            <person name="Grimwood J."/>
            <person name="Kuo A."/>
            <person name="Brueggeman A."/>
            <person name="Dunigan D."/>
            <person name="Gurnon J."/>
            <person name="Ladunga I."/>
            <person name="Lindquist E."/>
            <person name="Lucas S."/>
            <person name="Pangilinan J."/>
            <person name="Proschold T."/>
            <person name="Salamov A."/>
            <person name="Schmutz J."/>
            <person name="Weeks D."/>
            <person name="Yamada T."/>
            <person name="Claverie J.M."/>
            <person name="Grigoriev I."/>
            <person name="Van Etten J."/>
            <person name="Lomsadze A."/>
            <person name="Borodovsky M."/>
        </authorList>
    </citation>
    <scope>NUCLEOTIDE SEQUENCE [LARGE SCALE GENOMIC DNA]</scope>
    <source>
        <strain evidence="1 2">C-169</strain>
    </source>
</reference>
<organism evidence="1 2">
    <name type="scientific">Coccomyxa subellipsoidea (strain C-169)</name>
    <name type="common">Green microalga</name>
    <dbReference type="NCBI Taxonomy" id="574566"/>
    <lineage>
        <taxon>Eukaryota</taxon>
        <taxon>Viridiplantae</taxon>
        <taxon>Chlorophyta</taxon>
        <taxon>core chlorophytes</taxon>
        <taxon>Trebouxiophyceae</taxon>
        <taxon>Trebouxiophyceae incertae sedis</taxon>
        <taxon>Coccomyxaceae</taxon>
        <taxon>Coccomyxa</taxon>
        <taxon>Coccomyxa subellipsoidea</taxon>
    </lineage>
</organism>
<name>I0YZP1_COCSC</name>